<name>A0ABD0K043_9CAEN</name>
<feature type="compositionally biased region" description="Basic and acidic residues" evidence="1">
    <location>
        <begin position="522"/>
        <end position="532"/>
    </location>
</feature>
<feature type="region of interest" description="Disordered" evidence="1">
    <location>
        <begin position="196"/>
        <end position="251"/>
    </location>
</feature>
<keyword evidence="3" id="KW-1185">Reference proteome</keyword>
<feature type="compositionally biased region" description="Basic and acidic residues" evidence="1">
    <location>
        <begin position="196"/>
        <end position="216"/>
    </location>
</feature>
<accession>A0ABD0K043</accession>
<evidence type="ECO:0000313" key="3">
    <source>
        <dbReference type="Proteomes" id="UP001519460"/>
    </source>
</evidence>
<feature type="compositionally biased region" description="Polar residues" evidence="1">
    <location>
        <begin position="232"/>
        <end position="247"/>
    </location>
</feature>
<evidence type="ECO:0000256" key="1">
    <source>
        <dbReference type="SAM" id="MobiDB-lite"/>
    </source>
</evidence>
<gene>
    <name evidence="2" type="ORF">BaRGS_00028363</name>
</gene>
<protein>
    <submittedName>
        <fullName evidence="2">Uncharacterized protein</fullName>
    </submittedName>
</protein>
<sequence length="666" mass="75251">MAARASAQERKLADQKKSIRDLFPQEQPVERIWILVVGLKHSGKSKFISNFSSVFHKTGYKQSLDEEDHNLAKKDMEDLLDGREPDDRGAISKRKKYPRPSFVVLVMKERQKDSDDDPRGELELLKAIRGIIAAKDVPSCLVIARDQLTKSNDVNNLECLDMHKNRVFLVALEQANPTAESLFLTALEAIAKDTRQRFRDEQQADTRKPSQREPLRHLSTPHPQTRRRRQTSGNTLVQSSQKRQSSAPFDISSWKSIGKKQGCPGCNWMDTCTDAHVLCMTFETNLDARTGQKGEFQRRSIKLSEEQRVQFVGAVNAILNSEESCGTISLHLDGRLNNVFMDQIRKKLTDLISDDSLYDDNYEKSHSPDGNHIAFRVKPRDRPLSTMDLKIKLASDTGLEAPSQGNIQKLMSKVSTAEEDRMPLHDEPDPKFRKDAALPSWCTECTNVQMKAVPEKDIHRSSGSNKAERFSNFVLENLNIVSYVCAFVLNSNKSCIYLGVREKRAGAKTGANQDGDGLVEPSQERRPERRSAQQETGPCKPDEGFRTGGYVCDGVTLNKQERSYFQSRLRGEVFEKNLKVYPNEPIPDDLVTVKFLPVEADPREEDLCVVKITVKPFHGIIWPDHSGPVAYKMVLADAGGDSRLERMSFEDWKDRIVSAGITRSES</sequence>
<proteinExistence type="predicted"/>
<dbReference type="EMBL" id="JACVVK020000282">
    <property type="protein sequence ID" value="KAK7480444.1"/>
    <property type="molecule type" value="Genomic_DNA"/>
</dbReference>
<feature type="region of interest" description="Disordered" evidence="1">
    <location>
        <begin position="506"/>
        <end position="544"/>
    </location>
</feature>
<reference evidence="2 3" key="1">
    <citation type="journal article" date="2023" name="Sci. Data">
        <title>Genome assembly of the Korean intertidal mud-creeper Batillaria attramentaria.</title>
        <authorList>
            <person name="Patra A.K."/>
            <person name="Ho P.T."/>
            <person name="Jun S."/>
            <person name="Lee S.J."/>
            <person name="Kim Y."/>
            <person name="Won Y.J."/>
        </authorList>
    </citation>
    <scope>NUCLEOTIDE SEQUENCE [LARGE SCALE GENOMIC DNA]</scope>
    <source>
        <strain evidence="2">Wonlab-2016</strain>
    </source>
</reference>
<comment type="caution">
    <text evidence="2">The sequence shown here is derived from an EMBL/GenBank/DDBJ whole genome shotgun (WGS) entry which is preliminary data.</text>
</comment>
<organism evidence="2 3">
    <name type="scientific">Batillaria attramentaria</name>
    <dbReference type="NCBI Taxonomy" id="370345"/>
    <lineage>
        <taxon>Eukaryota</taxon>
        <taxon>Metazoa</taxon>
        <taxon>Spiralia</taxon>
        <taxon>Lophotrochozoa</taxon>
        <taxon>Mollusca</taxon>
        <taxon>Gastropoda</taxon>
        <taxon>Caenogastropoda</taxon>
        <taxon>Sorbeoconcha</taxon>
        <taxon>Cerithioidea</taxon>
        <taxon>Batillariidae</taxon>
        <taxon>Batillaria</taxon>
    </lineage>
</organism>
<evidence type="ECO:0000313" key="2">
    <source>
        <dbReference type="EMBL" id="KAK7480444.1"/>
    </source>
</evidence>
<dbReference type="AlphaFoldDB" id="A0ABD0K043"/>
<dbReference type="Proteomes" id="UP001519460">
    <property type="component" value="Unassembled WGS sequence"/>
</dbReference>